<dbReference type="Pfam" id="PF07704">
    <property type="entry name" value="PSK_trans_fac"/>
    <property type="match status" value="1"/>
</dbReference>
<accession>A0ABY5L7M6</accession>
<sequence>MAALYIKDSRVAERAAQFAHRLGTTKTEAISRALDALEADLAKGKDAQPGFAERIARWRLEHPPLPPTGLAADKDYADWLSGEEDVVDPFR</sequence>
<protein>
    <submittedName>
        <fullName evidence="1">Type II toxin-antitoxin system VapB family antitoxin</fullName>
    </submittedName>
</protein>
<name>A0ABY5L7M6_9SPHN</name>
<dbReference type="RefSeq" id="WP_256505397.1">
    <property type="nucleotide sequence ID" value="NZ_CP101740.1"/>
</dbReference>
<dbReference type="EMBL" id="CP101740">
    <property type="protein sequence ID" value="UUL81689.1"/>
    <property type="molecule type" value="Genomic_DNA"/>
</dbReference>
<evidence type="ECO:0000313" key="2">
    <source>
        <dbReference type="Proteomes" id="UP001058533"/>
    </source>
</evidence>
<dbReference type="Proteomes" id="UP001058533">
    <property type="component" value="Chromosome"/>
</dbReference>
<dbReference type="InterPro" id="IPR011660">
    <property type="entry name" value="VapB-like"/>
</dbReference>
<organism evidence="1 2">
    <name type="scientific">Sphingomonas qomolangmaensis</name>
    <dbReference type="NCBI Taxonomy" id="2918765"/>
    <lineage>
        <taxon>Bacteria</taxon>
        <taxon>Pseudomonadati</taxon>
        <taxon>Pseudomonadota</taxon>
        <taxon>Alphaproteobacteria</taxon>
        <taxon>Sphingomonadales</taxon>
        <taxon>Sphingomonadaceae</taxon>
        <taxon>Sphingomonas</taxon>
    </lineage>
</organism>
<evidence type="ECO:0000313" key="1">
    <source>
        <dbReference type="EMBL" id="UUL81689.1"/>
    </source>
</evidence>
<reference evidence="1" key="1">
    <citation type="submission" date="2022-07" db="EMBL/GenBank/DDBJ databases">
        <title>Sphingomonas sp. nov., a novel bacterium isolated from the north slope of the Mount Everest.</title>
        <authorList>
            <person name="Cui X."/>
            <person name="Liu Y."/>
        </authorList>
    </citation>
    <scope>NUCLEOTIDE SEQUENCE</scope>
    <source>
        <strain evidence="1">S5-59</strain>
    </source>
</reference>
<keyword evidence="2" id="KW-1185">Reference proteome</keyword>
<proteinExistence type="predicted"/>
<gene>
    <name evidence="1" type="ORF">NMP03_10820</name>
</gene>